<sequence length="286" mass="32145">MASLFLVAKDVTVDSCNVSTSYMTNAFPTSAVIGLIDAFRFWLDNSASKHGLDIGFTEEMHDSQKSKAFAIVKSFSTNLGKKAFPAFASQGGSAHKSISPSELQLNETTANIQASLVFELKLTDELDSLEGVIEAFRLFLQQARFAGGKITSSPVVEAFDSRGNLEEGLSKEKGWVLKQAYERFEELSGELGIDQAMQEFSFTYIDKEAEGSARYYKKHKGWLFFNLQGYQFIGAPTEKDGSRNGHPHVFAEPVINLNEFVYFRAENTKELFWYWEEHENCIELTQ</sequence>
<evidence type="ECO:0000313" key="1">
    <source>
        <dbReference type="EMBL" id="MFC4700968.1"/>
    </source>
</evidence>
<dbReference type="Pfam" id="PF09614">
    <property type="entry name" value="Cas_Csy2"/>
    <property type="match status" value="1"/>
</dbReference>
<accession>A0ABV9LZU4</accession>
<evidence type="ECO:0000313" key="2">
    <source>
        <dbReference type="Proteomes" id="UP001595897"/>
    </source>
</evidence>
<gene>
    <name evidence="1" type="ORF">ACFO4O_12415</name>
</gene>
<comment type="caution">
    <text evidence="1">The sequence shown here is derived from an EMBL/GenBank/DDBJ whole genome shotgun (WGS) entry which is preliminary data.</text>
</comment>
<dbReference type="Proteomes" id="UP001595897">
    <property type="component" value="Unassembled WGS sequence"/>
</dbReference>
<reference evidence="2" key="1">
    <citation type="journal article" date="2019" name="Int. J. Syst. Evol. Microbiol.">
        <title>The Global Catalogue of Microorganisms (GCM) 10K type strain sequencing project: providing services to taxonomists for standard genome sequencing and annotation.</title>
        <authorList>
            <consortium name="The Broad Institute Genomics Platform"/>
            <consortium name="The Broad Institute Genome Sequencing Center for Infectious Disease"/>
            <person name="Wu L."/>
            <person name="Ma J."/>
        </authorList>
    </citation>
    <scope>NUCLEOTIDE SEQUENCE [LARGE SCALE GENOMIC DNA]</scope>
    <source>
        <strain evidence="2">KACC 12507</strain>
    </source>
</reference>
<keyword evidence="2" id="KW-1185">Reference proteome</keyword>
<organism evidence="1 2">
    <name type="scientific">Glaciecola siphonariae</name>
    <dbReference type="NCBI Taxonomy" id="521012"/>
    <lineage>
        <taxon>Bacteria</taxon>
        <taxon>Pseudomonadati</taxon>
        <taxon>Pseudomonadota</taxon>
        <taxon>Gammaproteobacteria</taxon>
        <taxon>Alteromonadales</taxon>
        <taxon>Alteromonadaceae</taxon>
        <taxon>Glaciecola</taxon>
    </lineage>
</organism>
<protein>
    <submittedName>
        <fullName evidence="1">Type I-F CRISPR-associated protein Csy2</fullName>
    </submittedName>
</protein>
<proteinExistence type="predicted"/>
<dbReference type="InterPro" id="IPR013398">
    <property type="entry name" value="CRISPR-assoc_prot_Csy2"/>
</dbReference>
<dbReference type="EMBL" id="JBHSGU010000005">
    <property type="protein sequence ID" value="MFC4700968.1"/>
    <property type="molecule type" value="Genomic_DNA"/>
</dbReference>
<name>A0ABV9LZU4_9ALTE</name>
<dbReference type="RefSeq" id="WP_382408991.1">
    <property type="nucleotide sequence ID" value="NZ_JBHSGU010000005.1"/>
</dbReference>